<evidence type="ECO:0000259" key="1">
    <source>
        <dbReference type="Pfam" id="PF13302"/>
    </source>
</evidence>
<sequence length="230" mass="25770">MEDLKNWKPRPAVQPVTLKGRYVTVEPYKRAEHLGGLWDALGQEGINQLLQYFAAPDFADEAAFGDWLDAVAKTGWITEIFRDNTSGKILGMANYMRTDTANGVTEVGGVAHGPAMARSPISTEVHYLMAKHVFEDLGYRRYEWKCHNGNAKSKVTAERLGFTFEGVFRKHSVSRGGNRDTAWFSIIDDEWPLLNAAFEAWLDPANFDADGMQKKTLVAIRSGIAKEIEQ</sequence>
<dbReference type="InterPro" id="IPR016181">
    <property type="entry name" value="Acyl_CoA_acyltransferase"/>
</dbReference>
<dbReference type="EMBL" id="JAEQNC010000004">
    <property type="protein sequence ID" value="MBL0372239.1"/>
    <property type="molecule type" value="Genomic_DNA"/>
</dbReference>
<accession>A0A936YKT3</accession>
<organism evidence="2 3">
    <name type="scientific">Rhizobium setariae</name>
    <dbReference type="NCBI Taxonomy" id="2801340"/>
    <lineage>
        <taxon>Bacteria</taxon>
        <taxon>Pseudomonadati</taxon>
        <taxon>Pseudomonadota</taxon>
        <taxon>Alphaproteobacteria</taxon>
        <taxon>Hyphomicrobiales</taxon>
        <taxon>Rhizobiaceae</taxon>
        <taxon>Rhizobium/Agrobacterium group</taxon>
        <taxon>Rhizobium</taxon>
    </lineage>
</organism>
<feature type="domain" description="N-acetyltransferase" evidence="1">
    <location>
        <begin position="55"/>
        <end position="163"/>
    </location>
</feature>
<name>A0A936YKT3_9HYPH</name>
<dbReference type="GO" id="GO:1990189">
    <property type="term" value="F:protein N-terminal-serine acetyltransferase activity"/>
    <property type="evidence" value="ECO:0007669"/>
    <property type="project" value="TreeGrafter"/>
</dbReference>
<dbReference type="Pfam" id="PF13302">
    <property type="entry name" value="Acetyltransf_3"/>
    <property type="match status" value="1"/>
</dbReference>
<gene>
    <name evidence="2" type="ORF">JJB09_09370</name>
</gene>
<dbReference type="InterPro" id="IPR000182">
    <property type="entry name" value="GNAT_dom"/>
</dbReference>
<evidence type="ECO:0000313" key="3">
    <source>
        <dbReference type="Proteomes" id="UP000633219"/>
    </source>
</evidence>
<dbReference type="SUPFAM" id="SSF55729">
    <property type="entry name" value="Acyl-CoA N-acyltransferases (Nat)"/>
    <property type="match status" value="1"/>
</dbReference>
<reference evidence="2" key="1">
    <citation type="submission" date="2021-01" db="EMBL/GenBank/DDBJ databases">
        <title>Rhizobium sp. strain KVB221 16S ribosomal RNA gene Genome sequencing and assembly.</title>
        <authorList>
            <person name="Kang M."/>
        </authorList>
    </citation>
    <scope>NUCLEOTIDE SEQUENCE</scope>
    <source>
        <strain evidence="2">KVB221</strain>
    </source>
</reference>
<comment type="caution">
    <text evidence="2">The sequence shown here is derived from an EMBL/GenBank/DDBJ whole genome shotgun (WGS) entry which is preliminary data.</text>
</comment>
<dbReference type="PANTHER" id="PTHR43441">
    <property type="entry name" value="RIBOSOMAL-PROTEIN-SERINE ACETYLTRANSFERASE"/>
    <property type="match status" value="1"/>
</dbReference>
<proteinExistence type="predicted"/>
<dbReference type="InterPro" id="IPR051908">
    <property type="entry name" value="Ribosomal_N-acetyltransferase"/>
</dbReference>
<dbReference type="RefSeq" id="WP_201656545.1">
    <property type="nucleotide sequence ID" value="NZ_JAEQNC010000004.1"/>
</dbReference>
<dbReference type="Gene3D" id="3.40.630.30">
    <property type="match status" value="1"/>
</dbReference>
<keyword evidence="3" id="KW-1185">Reference proteome</keyword>
<evidence type="ECO:0000313" key="2">
    <source>
        <dbReference type="EMBL" id="MBL0372239.1"/>
    </source>
</evidence>
<dbReference type="AlphaFoldDB" id="A0A936YKT3"/>
<dbReference type="Proteomes" id="UP000633219">
    <property type="component" value="Unassembled WGS sequence"/>
</dbReference>
<dbReference type="GO" id="GO:0008999">
    <property type="term" value="F:protein-N-terminal-alanine acetyltransferase activity"/>
    <property type="evidence" value="ECO:0007669"/>
    <property type="project" value="TreeGrafter"/>
</dbReference>
<protein>
    <submittedName>
        <fullName evidence="2">GNAT family N-acetyltransferase</fullName>
    </submittedName>
</protein>
<dbReference type="PANTHER" id="PTHR43441:SF2">
    <property type="entry name" value="FAMILY ACETYLTRANSFERASE, PUTATIVE (AFU_ORTHOLOGUE AFUA_7G00850)-RELATED"/>
    <property type="match status" value="1"/>
</dbReference>